<protein>
    <submittedName>
        <fullName evidence="1">Uncharacterized protein</fullName>
    </submittedName>
</protein>
<name>A0A1B1T8T4_9ARCH</name>
<reference evidence="1" key="2">
    <citation type="journal article" date="2015" name="ISME J.">
        <title>A new class of marine Euryarchaeota group II from the Mediterranean deep chlorophyll maximum.</title>
        <authorList>
            <person name="Martin-Cuadrado A.B."/>
            <person name="Garcia-Heredia I."/>
            <person name="Molto A.G."/>
            <person name="Lopez-Ubeda R."/>
            <person name="Kimes N."/>
            <person name="Lopez-Garcia P."/>
            <person name="Moreira D."/>
            <person name="Rodriguez-Valera F."/>
        </authorList>
    </citation>
    <scope>NUCLEOTIDE SEQUENCE</scope>
</reference>
<dbReference type="Gene3D" id="3.30.2380.10">
    <property type="entry name" value="CGI121/TPRKB"/>
    <property type="match status" value="1"/>
</dbReference>
<evidence type="ECO:0000313" key="1">
    <source>
        <dbReference type="EMBL" id="ANV78681.1"/>
    </source>
</evidence>
<reference evidence="1" key="1">
    <citation type="submission" date="2014-11" db="EMBL/GenBank/DDBJ databases">
        <authorList>
            <person name="Zhu J."/>
            <person name="Qi W."/>
            <person name="Song R."/>
        </authorList>
    </citation>
    <scope>NUCLEOTIDE SEQUENCE</scope>
</reference>
<sequence length="181" mass="21105">MPWFPAWGIKFDKEIDDVKEILATFNRLRPNKKWLLLAFDVAASEKHLWTAWYSMKRNQIKGKMIANSPDAEFLRIIAGTHQVRIAFENAGIRNSDHSAWIIRLPDIELSPKVEDNFINREVYNNHELEAIYLIERMNGSLISQRPNPTLEGLKRIVYENTIIESKSLEECFLLHLISSNL</sequence>
<dbReference type="AlphaFoldDB" id="A0A1B1T8T4"/>
<dbReference type="SUPFAM" id="SSF143870">
    <property type="entry name" value="PF0523-like"/>
    <property type="match status" value="1"/>
</dbReference>
<organism evidence="1">
    <name type="scientific">uncultured Poseidoniia archaeon</name>
    <dbReference type="NCBI Taxonomy" id="1697135"/>
    <lineage>
        <taxon>Archaea</taxon>
        <taxon>Methanobacteriati</taxon>
        <taxon>Thermoplasmatota</taxon>
        <taxon>Candidatus Poseidoniia</taxon>
        <taxon>environmental samples</taxon>
    </lineage>
</organism>
<dbReference type="NCBIfam" id="NF011465">
    <property type="entry name" value="PRK14886.1-1"/>
    <property type="match status" value="1"/>
</dbReference>
<accession>A0A1B1T8T4</accession>
<dbReference type="InterPro" id="IPR036504">
    <property type="entry name" value="CGI121/TPRKB_sf"/>
</dbReference>
<dbReference type="EMBL" id="KP211793">
    <property type="protein sequence ID" value="ANV78681.1"/>
    <property type="molecule type" value="Genomic_DNA"/>
</dbReference>
<proteinExistence type="predicted"/>